<feature type="chain" id="PRO_5012497669" description="DUF1850 domain-containing protein" evidence="1">
    <location>
        <begin position="16"/>
        <end position="126"/>
    </location>
</feature>
<dbReference type="InterPro" id="IPR015001">
    <property type="entry name" value="DUF1850"/>
</dbReference>
<name>X7FCY2_9RHOB</name>
<evidence type="ECO:0000313" key="3">
    <source>
        <dbReference type="Proteomes" id="UP000023430"/>
    </source>
</evidence>
<sequence>MTACLLAGAAMLVLAAPEVTLSWTHSVERVTWVETWQVEEDALRLTRVAVRGSGAGMEPGPDAVLEDGWWVSPGGTRVPELVLAASGATGAGWRLCADGTRRDLGAEAGAPVRLAPCSAPSRPVAR</sequence>
<protein>
    <recommendedName>
        <fullName evidence="4">DUF1850 domain-containing protein</fullName>
    </recommendedName>
</protein>
<proteinExistence type="predicted"/>
<evidence type="ECO:0008006" key="4">
    <source>
        <dbReference type="Google" id="ProtNLM"/>
    </source>
</evidence>
<dbReference type="EMBL" id="JAME01000003">
    <property type="protein sequence ID" value="ETX30583.1"/>
    <property type="molecule type" value="Genomic_DNA"/>
</dbReference>
<dbReference type="Proteomes" id="UP000023430">
    <property type="component" value="Unassembled WGS sequence"/>
</dbReference>
<evidence type="ECO:0000256" key="1">
    <source>
        <dbReference type="SAM" id="SignalP"/>
    </source>
</evidence>
<dbReference type="AlphaFoldDB" id="X7FCY2"/>
<comment type="caution">
    <text evidence="2">The sequence shown here is derived from an EMBL/GenBank/DDBJ whole genome shotgun (WGS) entry which is preliminary data.</text>
</comment>
<keyword evidence="1" id="KW-0732">Signal</keyword>
<gene>
    <name evidence="2" type="ORF">RISW2_13035</name>
</gene>
<dbReference type="eggNOG" id="COG4729">
    <property type="taxonomic scope" value="Bacteria"/>
</dbReference>
<dbReference type="Pfam" id="PF08905">
    <property type="entry name" value="DUF1850"/>
    <property type="match status" value="1"/>
</dbReference>
<evidence type="ECO:0000313" key="2">
    <source>
        <dbReference type="EMBL" id="ETX30583.1"/>
    </source>
</evidence>
<accession>X7FCY2</accession>
<dbReference type="PATRIC" id="fig|1449351.3.peg.645"/>
<dbReference type="STRING" id="1449351.RISW2_13035"/>
<reference evidence="2 3" key="1">
    <citation type="submission" date="2014-01" db="EMBL/GenBank/DDBJ databases">
        <title>Roseivivax isoporae LMG 25204 Genome Sequencing.</title>
        <authorList>
            <person name="Lai Q."/>
            <person name="Li G."/>
            <person name="Shao Z."/>
        </authorList>
    </citation>
    <scope>NUCLEOTIDE SEQUENCE [LARGE SCALE GENOMIC DNA]</scope>
    <source>
        <strain evidence="2 3">LMG 25204</strain>
    </source>
</reference>
<dbReference type="RefSeq" id="WP_043766445.1">
    <property type="nucleotide sequence ID" value="NZ_JAME01000003.1"/>
</dbReference>
<organism evidence="2 3">
    <name type="scientific">Roseivivax isoporae LMG 25204</name>
    <dbReference type="NCBI Taxonomy" id="1449351"/>
    <lineage>
        <taxon>Bacteria</taxon>
        <taxon>Pseudomonadati</taxon>
        <taxon>Pseudomonadota</taxon>
        <taxon>Alphaproteobacteria</taxon>
        <taxon>Rhodobacterales</taxon>
        <taxon>Roseobacteraceae</taxon>
        <taxon>Roseivivax</taxon>
    </lineage>
</organism>
<keyword evidence="3" id="KW-1185">Reference proteome</keyword>
<feature type="signal peptide" evidence="1">
    <location>
        <begin position="1"/>
        <end position="15"/>
    </location>
</feature>
<dbReference type="OrthoDB" id="5298197at2"/>